<organism evidence="2 3">
    <name type="scientific">Caulobacter henricii</name>
    <dbReference type="NCBI Taxonomy" id="69395"/>
    <lineage>
        <taxon>Bacteria</taxon>
        <taxon>Pseudomonadati</taxon>
        <taxon>Pseudomonadota</taxon>
        <taxon>Alphaproteobacteria</taxon>
        <taxon>Caulobacterales</taxon>
        <taxon>Caulobacteraceae</taxon>
        <taxon>Caulobacter</taxon>
    </lineage>
</organism>
<keyword evidence="1" id="KW-1133">Transmembrane helix</keyword>
<keyword evidence="1" id="KW-0472">Membrane</keyword>
<feature type="transmembrane region" description="Helical" evidence="1">
    <location>
        <begin position="278"/>
        <end position="304"/>
    </location>
</feature>
<sequence>MAKISVTGSALAGFGVIARQPGAVLIWGVVMLILSLAPVLALIPLMGPELMKTIAALMQTQSGELDPDSISQMMQLQSGLMLIQVGGWLWGTFIKALICSAIFRAVLEPAQSRGAFLRLGPQELWLALLFLVVSVLAYIVAVLASIGVLVPALVVGLSSGPQGQGAAAGVLTGFGLAFVAVLLLIWLALRLSLAAPMTFADRQFRLFESWALTRGSTWRLLGVAVLSLLILLVLELILAGVVLSALFMAGGPPVWLSDPQAVQAFLARPPLDLLRSTWPWLAVIGLVWSVIGPGLFAIVCAPWAAAYRDLTRQPGT</sequence>
<dbReference type="STRING" id="69395.AQ619_04545"/>
<feature type="transmembrane region" description="Helical" evidence="1">
    <location>
        <begin position="124"/>
        <end position="154"/>
    </location>
</feature>
<gene>
    <name evidence="2" type="ORF">AQ619_04545</name>
</gene>
<reference evidence="2 3" key="1">
    <citation type="submission" date="2015-10" db="EMBL/GenBank/DDBJ databases">
        <title>Conservation of the essential genome among Caulobacter and Brevundimonas species.</title>
        <authorList>
            <person name="Scott D."/>
            <person name="Ely B."/>
        </authorList>
    </citation>
    <scope>NUCLEOTIDE SEQUENCE [LARGE SCALE GENOMIC DNA]</scope>
    <source>
        <strain evidence="2 3">CB4</strain>
    </source>
</reference>
<dbReference type="KEGG" id="chq:AQ619_04545"/>
<keyword evidence="3" id="KW-1185">Reference proteome</keyword>
<evidence type="ECO:0000256" key="1">
    <source>
        <dbReference type="SAM" id="Phobius"/>
    </source>
</evidence>
<name>A0A0P0NX76_9CAUL</name>
<accession>A0A0P0NX76</accession>
<protein>
    <recommendedName>
        <fullName evidence="4">Glycerophosphoryl diester phosphodiesterase membrane domain-containing protein</fullName>
    </recommendedName>
</protein>
<evidence type="ECO:0000313" key="2">
    <source>
        <dbReference type="EMBL" id="ALL12680.1"/>
    </source>
</evidence>
<keyword evidence="1" id="KW-0812">Transmembrane</keyword>
<evidence type="ECO:0000313" key="3">
    <source>
        <dbReference type="Proteomes" id="UP000056905"/>
    </source>
</evidence>
<feature type="transmembrane region" description="Helical" evidence="1">
    <location>
        <begin position="24"/>
        <end position="43"/>
    </location>
</feature>
<dbReference type="RefSeq" id="WP_062144872.1">
    <property type="nucleotide sequence ID" value="NZ_CP013002.1"/>
</dbReference>
<feature type="transmembrane region" description="Helical" evidence="1">
    <location>
        <begin position="220"/>
        <end position="249"/>
    </location>
</feature>
<proteinExistence type="predicted"/>
<feature type="transmembrane region" description="Helical" evidence="1">
    <location>
        <begin position="81"/>
        <end position="103"/>
    </location>
</feature>
<dbReference type="Proteomes" id="UP000056905">
    <property type="component" value="Chromosome"/>
</dbReference>
<dbReference type="EMBL" id="CP013002">
    <property type="protein sequence ID" value="ALL12680.1"/>
    <property type="molecule type" value="Genomic_DNA"/>
</dbReference>
<feature type="transmembrane region" description="Helical" evidence="1">
    <location>
        <begin position="166"/>
        <end position="189"/>
    </location>
</feature>
<dbReference type="AlphaFoldDB" id="A0A0P0NX76"/>
<evidence type="ECO:0008006" key="4">
    <source>
        <dbReference type="Google" id="ProtNLM"/>
    </source>
</evidence>
<dbReference type="OrthoDB" id="7185995at2"/>